<keyword evidence="9" id="KW-1185">Reference proteome</keyword>
<organism evidence="8 9">
    <name type="scientific">Manihot esculenta</name>
    <name type="common">Cassava</name>
    <name type="synonym">Jatropha manihot</name>
    <dbReference type="NCBI Taxonomy" id="3983"/>
    <lineage>
        <taxon>Eukaryota</taxon>
        <taxon>Viridiplantae</taxon>
        <taxon>Streptophyta</taxon>
        <taxon>Embryophyta</taxon>
        <taxon>Tracheophyta</taxon>
        <taxon>Spermatophyta</taxon>
        <taxon>Magnoliopsida</taxon>
        <taxon>eudicotyledons</taxon>
        <taxon>Gunneridae</taxon>
        <taxon>Pentapetalae</taxon>
        <taxon>rosids</taxon>
        <taxon>fabids</taxon>
        <taxon>Malpighiales</taxon>
        <taxon>Euphorbiaceae</taxon>
        <taxon>Crotonoideae</taxon>
        <taxon>Manihoteae</taxon>
        <taxon>Manihot</taxon>
    </lineage>
</organism>
<dbReference type="STRING" id="3983.A0A2C9WGI7"/>
<evidence type="ECO:0000256" key="5">
    <source>
        <dbReference type="ARBA" id="ARBA00023163"/>
    </source>
</evidence>
<accession>A0A2C9WGI7</accession>
<dbReference type="PROSITE" id="PS51519">
    <property type="entry name" value="RWP_RK"/>
    <property type="match status" value="1"/>
</dbReference>
<evidence type="ECO:0000256" key="1">
    <source>
        <dbReference type="ARBA" id="ARBA00004049"/>
    </source>
</evidence>
<dbReference type="AlphaFoldDB" id="A0A2C9WGI7"/>
<keyword evidence="2" id="KW-0805">Transcription regulation</keyword>
<dbReference type="InterPro" id="IPR044607">
    <property type="entry name" value="RKD-like"/>
</dbReference>
<keyword evidence="6" id="KW-0539">Nucleus</keyword>
<comment type="caution">
    <text evidence="8">The sequence shown here is derived from an EMBL/GenBank/DDBJ whole genome shotgun (WGS) entry which is preliminary data.</text>
</comment>
<evidence type="ECO:0000256" key="3">
    <source>
        <dbReference type="ARBA" id="ARBA00023054"/>
    </source>
</evidence>
<protein>
    <recommendedName>
        <fullName evidence="7">RWP-RK domain-containing protein</fullName>
    </recommendedName>
</protein>
<dbReference type="Pfam" id="PF02042">
    <property type="entry name" value="RWP-RK"/>
    <property type="match status" value="1"/>
</dbReference>
<evidence type="ECO:0000256" key="2">
    <source>
        <dbReference type="ARBA" id="ARBA00023015"/>
    </source>
</evidence>
<dbReference type="EMBL" id="CM004388">
    <property type="protein sequence ID" value="OAY58032.1"/>
    <property type="molecule type" value="Genomic_DNA"/>
</dbReference>
<dbReference type="GO" id="GO:0003700">
    <property type="term" value="F:DNA-binding transcription factor activity"/>
    <property type="evidence" value="ECO:0007669"/>
    <property type="project" value="InterPro"/>
</dbReference>
<keyword evidence="5" id="KW-0804">Transcription</keyword>
<dbReference type="Gramene" id="Manes.02G144400.1.v8.1">
    <property type="protein sequence ID" value="Manes.02G144400.1.v8.1.CDS"/>
    <property type="gene ID" value="Manes.02G144400.v8.1"/>
</dbReference>
<evidence type="ECO:0000256" key="6">
    <source>
        <dbReference type="ARBA" id="ARBA00023242"/>
    </source>
</evidence>
<dbReference type="Proteomes" id="UP000091857">
    <property type="component" value="Chromosome 2"/>
</dbReference>
<comment type="function">
    <text evidence="1">Putative transcription factor.</text>
</comment>
<gene>
    <name evidence="8" type="ORF">MANES_02G144400v8</name>
</gene>
<evidence type="ECO:0000313" key="8">
    <source>
        <dbReference type="EMBL" id="OAY58032.1"/>
    </source>
</evidence>
<sequence>MDSKITVELMNFPKNDTDCFLMDEYFERLSELSPLESFLEFDSLSLPYDTNFGFEDYLLENGHPLSWDVDIPIDAKPLRVFTSTIDNTVKYDDDFTGTSSNEEEKRVIMGRKRSAPLEMEEIRKHFDKPITKAAKEMKVGLTVLKKRCRELSIMRWPHRKIKSLKSLIRNVKEKGLTNEAVMLEEHQRLLEKMPDMELNDSTKKLRQAIFKDNYKKRRCLEAHA</sequence>
<dbReference type="GO" id="GO:0003677">
    <property type="term" value="F:DNA binding"/>
    <property type="evidence" value="ECO:0007669"/>
    <property type="project" value="UniProtKB-KW"/>
</dbReference>
<reference evidence="9" key="1">
    <citation type="journal article" date="2016" name="Nat. Biotechnol.">
        <title>Sequencing wild and cultivated cassava and related species reveals extensive interspecific hybridization and genetic diversity.</title>
        <authorList>
            <person name="Bredeson J.V."/>
            <person name="Lyons J.B."/>
            <person name="Prochnik S.E."/>
            <person name="Wu G.A."/>
            <person name="Ha C.M."/>
            <person name="Edsinger-Gonzales E."/>
            <person name="Grimwood J."/>
            <person name="Schmutz J."/>
            <person name="Rabbi I.Y."/>
            <person name="Egesi C."/>
            <person name="Nauluvula P."/>
            <person name="Lebot V."/>
            <person name="Ndunguru J."/>
            <person name="Mkamilo G."/>
            <person name="Bart R.S."/>
            <person name="Setter T.L."/>
            <person name="Gleadow R.M."/>
            <person name="Kulakow P."/>
            <person name="Ferguson M.E."/>
            <person name="Rounsley S."/>
            <person name="Rokhsar D.S."/>
        </authorList>
    </citation>
    <scope>NUCLEOTIDE SEQUENCE [LARGE SCALE GENOMIC DNA]</scope>
    <source>
        <strain evidence="9">cv. AM560-2</strain>
    </source>
</reference>
<name>A0A2C9WGI7_MANES</name>
<evidence type="ECO:0000259" key="7">
    <source>
        <dbReference type="PROSITE" id="PS51519"/>
    </source>
</evidence>
<evidence type="ECO:0000313" key="9">
    <source>
        <dbReference type="Proteomes" id="UP000091857"/>
    </source>
</evidence>
<dbReference type="PANTHER" id="PTHR46373:SF2">
    <property type="entry name" value="RWP-RK DOMAIN-CONTAINING PROTEIN"/>
    <property type="match status" value="1"/>
</dbReference>
<feature type="domain" description="RWP-RK" evidence="7">
    <location>
        <begin position="99"/>
        <end position="185"/>
    </location>
</feature>
<keyword evidence="4" id="KW-0238">DNA-binding</keyword>
<keyword evidence="3" id="KW-0175">Coiled coil</keyword>
<dbReference type="PANTHER" id="PTHR46373">
    <property type="entry name" value="PROTEIN RKD4"/>
    <property type="match status" value="1"/>
</dbReference>
<proteinExistence type="predicted"/>
<dbReference type="InterPro" id="IPR003035">
    <property type="entry name" value="RWP-RK_dom"/>
</dbReference>
<evidence type="ECO:0000256" key="4">
    <source>
        <dbReference type="ARBA" id="ARBA00023125"/>
    </source>
</evidence>